<name>A0ABD5QMH5_9EURY</name>
<proteinExistence type="predicted"/>
<reference evidence="2 3" key="1">
    <citation type="journal article" date="2019" name="Int. J. Syst. Evol. Microbiol.">
        <title>The Global Catalogue of Microorganisms (GCM) 10K type strain sequencing project: providing services to taxonomists for standard genome sequencing and annotation.</title>
        <authorList>
            <consortium name="The Broad Institute Genomics Platform"/>
            <consortium name="The Broad Institute Genome Sequencing Center for Infectious Disease"/>
            <person name="Wu L."/>
            <person name="Ma J."/>
        </authorList>
    </citation>
    <scope>NUCLEOTIDE SEQUENCE [LARGE SCALE GENOMIC DNA]</scope>
    <source>
        <strain evidence="2 3">CGMCC 1.15824</strain>
    </source>
</reference>
<dbReference type="PANTHER" id="PTHR10491:SF4">
    <property type="entry name" value="METHIONINE ADENOSYLTRANSFERASE 2 SUBUNIT BETA"/>
    <property type="match status" value="1"/>
</dbReference>
<dbReference type="PANTHER" id="PTHR10491">
    <property type="entry name" value="DTDP-4-DEHYDRORHAMNOSE REDUCTASE"/>
    <property type="match status" value="1"/>
</dbReference>
<sequence length="297" mass="32204">MNVLVLGANGLVGSNVVGTALDRKYSVAGTYHSTSPDFPVSLYQHDIRDADEFEAILAETNAEVVINCAAMTDVDGCEQEPDIAHEINEVAPGRLASMCADRDVTFVHLSTDYVFDGTDTEPYDEDASVNPIQEYGRSKLEGERAVEESSVDGFIARLSFVYGVHGATNDLTGFPAWVRDQLSTNSAVPLFTDQFVTPSRAGQVATTLFDLIESEARETVHIASRSCVTPFEFGSRICDVAAGDSTLLRESSMDDLEREAPRPTNTCLDVSTVESALGRSQPTLTEDLQAIEESFRA</sequence>
<accession>A0ABD5QMH5</accession>
<keyword evidence="3" id="KW-1185">Reference proteome</keyword>
<feature type="domain" description="RmlD-like substrate binding" evidence="1">
    <location>
        <begin position="1"/>
        <end position="291"/>
    </location>
</feature>
<evidence type="ECO:0000313" key="3">
    <source>
        <dbReference type="Proteomes" id="UP001595925"/>
    </source>
</evidence>
<organism evidence="2 3">
    <name type="scientific">Saliphagus infecundisoli</name>
    <dbReference type="NCBI Taxonomy" id="1849069"/>
    <lineage>
        <taxon>Archaea</taxon>
        <taxon>Methanobacteriati</taxon>
        <taxon>Methanobacteriota</taxon>
        <taxon>Stenosarchaea group</taxon>
        <taxon>Halobacteria</taxon>
        <taxon>Halobacteriales</taxon>
        <taxon>Natrialbaceae</taxon>
        <taxon>Saliphagus</taxon>
    </lineage>
</organism>
<evidence type="ECO:0000259" key="1">
    <source>
        <dbReference type="Pfam" id="PF04321"/>
    </source>
</evidence>
<evidence type="ECO:0000313" key="2">
    <source>
        <dbReference type="EMBL" id="MFC4990219.1"/>
    </source>
</evidence>
<dbReference type="CDD" id="cd05254">
    <property type="entry name" value="dTDP_HR_like_SDR_e"/>
    <property type="match status" value="1"/>
</dbReference>
<dbReference type="InterPro" id="IPR005913">
    <property type="entry name" value="dTDP_dehydrorham_reduct"/>
</dbReference>
<dbReference type="Pfam" id="PF04321">
    <property type="entry name" value="RmlD_sub_bind"/>
    <property type="match status" value="1"/>
</dbReference>
<dbReference type="RefSeq" id="WP_224830274.1">
    <property type="nucleotide sequence ID" value="NZ_JAIVEF010000046.1"/>
</dbReference>
<gene>
    <name evidence="2" type="ORF">ACFPFO_21215</name>
</gene>
<comment type="caution">
    <text evidence="2">The sequence shown here is derived from an EMBL/GenBank/DDBJ whole genome shotgun (WGS) entry which is preliminary data.</text>
</comment>
<dbReference type="EMBL" id="JBHSJG010000064">
    <property type="protein sequence ID" value="MFC4990219.1"/>
    <property type="molecule type" value="Genomic_DNA"/>
</dbReference>
<dbReference type="InterPro" id="IPR029903">
    <property type="entry name" value="RmlD-like-bd"/>
</dbReference>
<dbReference type="Proteomes" id="UP001595925">
    <property type="component" value="Unassembled WGS sequence"/>
</dbReference>
<dbReference type="InterPro" id="IPR036291">
    <property type="entry name" value="NAD(P)-bd_dom_sf"/>
</dbReference>
<dbReference type="SUPFAM" id="SSF51735">
    <property type="entry name" value="NAD(P)-binding Rossmann-fold domains"/>
    <property type="match status" value="1"/>
</dbReference>
<dbReference type="Gene3D" id="3.40.50.720">
    <property type="entry name" value="NAD(P)-binding Rossmann-like Domain"/>
    <property type="match status" value="1"/>
</dbReference>
<dbReference type="AlphaFoldDB" id="A0ABD5QMH5"/>
<protein>
    <submittedName>
        <fullName evidence="2">SDR family oxidoreductase</fullName>
    </submittedName>
</protein>